<evidence type="ECO:0000313" key="3">
    <source>
        <dbReference type="Proteomes" id="UP000295793"/>
    </source>
</evidence>
<comment type="caution">
    <text evidence="2">The sequence shown here is derived from an EMBL/GenBank/DDBJ whole genome shotgun (WGS) entry which is preliminary data.</text>
</comment>
<keyword evidence="3" id="KW-1185">Reference proteome</keyword>
<dbReference type="Proteomes" id="UP000295793">
    <property type="component" value="Unassembled WGS sequence"/>
</dbReference>
<gene>
    <name evidence="2" type="ORF">BCF53_10456</name>
</gene>
<protein>
    <submittedName>
        <fullName evidence="2">Uncharacterized protein</fullName>
    </submittedName>
</protein>
<reference evidence="2 3" key="1">
    <citation type="submission" date="2019-03" db="EMBL/GenBank/DDBJ databases">
        <title>Genomic Encyclopedia of Archaeal and Bacterial Type Strains, Phase II (KMG-II): from individual species to whole genera.</title>
        <authorList>
            <person name="Goeker M."/>
        </authorList>
    </citation>
    <scope>NUCLEOTIDE SEQUENCE [LARGE SCALE GENOMIC DNA]</scope>
    <source>
        <strain evidence="2 3">DSM 15388</strain>
    </source>
</reference>
<name>A0A4R3I9A1_9GAMM</name>
<keyword evidence="1" id="KW-0175">Coiled coil</keyword>
<dbReference type="AlphaFoldDB" id="A0A4R3I9A1"/>
<evidence type="ECO:0000313" key="2">
    <source>
        <dbReference type="EMBL" id="TCS41952.1"/>
    </source>
</evidence>
<dbReference type="EMBL" id="SLZR01000004">
    <property type="protein sequence ID" value="TCS41952.1"/>
    <property type="molecule type" value="Genomic_DNA"/>
</dbReference>
<dbReference type="RefSeq" id="WP_132700702.1">
    <property type="nucleotide sequence ID" value="NZ_SLZR01000004.1"/>
</dbReference>
<feature type="coiled-coil region" evidence="1">
    <location>
        <begin position="232"/>
        <end position="455"/>
    </location>
</feature>
<accession>A0A4R3I9A1</accession>
<evidence type="ECO:0000256" key="1">
    <source>
        <dbReference type="SAM" id="Coils"/>
    </source>
</evidence>
<organism evidence="2 3">
    <name type="scientific">Reinekea marinisedimentorum</name>
    <dbReference type="NCBI Taxonomy" id="230495"/>
    <lineage>
        <taxon>Bacteria</taxon>
        <taxon>Pseudomonadati</taxon>
        <taxon>Pseudomonadota</taxon>
        <taxon>Gammaproteobacteria</taxon>
        <taxon>Oceanospirillales</taxon>
        <taxon>Saccharospirillaceae</taxon>
        <taxon>Reinekea</taxon>
    </lineage>
</organism>
<sequence length="495" mass="54095">MKLIIACGLNGNRFISAFRSLFTATKGNVELVDSFQSLQSRLSAKAGGSGSVGADSTLVYIQEDWQADLPVAELAKINEQQPLTYALFYSAPEYGALSAAASLADEVDAWLAANNQLFETYMANMGSAFMFNSESLLNRGKEVLAVLANEIPNLQAEGSQHTNSTALPLTDVAACYARTVELEYFPAAQLLLEQLESASAIETDVAEAQLKARVKKWQQLLLNTASENTAAKTALEQSASDLQTRITELSSEGELSALQINQLQEELEQAGSKLKSQQKQLSSAEDELAQKAAEYNAVKAALAEQAERNKDLTNESELSLLQINQLQEELEQQVSKLISLEQASKQAQESLAQKEAENASIKQEASQLKGEHQNLAAENELLLLQINQLQQELETSVLEASKQKDHAAKADEASQKALSELNKANAAAETLQTQVAELTAENELSMLQINQLQEELEFYYGKLHEQGTWRQLPLRSAPAGLRLKNSVALLSKLKH</sequence>
<proteinExistence type="predicted"/>